<organism evidence="4 5">
    <name type="scientific">Nocardia sputorum</name>
    <dbReference type="NCBI Taxonomy" id="2984338"/>
    <lineage>
        <taxon>Bacteria</taxon>
        <taxon>Bacillati</taxon>
        <taxon>Actinomycetota</taxon>
        <taxon>Actinomycetes</taxon>
        <taxon>Mycobacteriales</taxon>
        <taxon>Nocardiaceae</taxon>
        <taxon>Nocardia</taxon>
    </lineage>
</organism>
<evidence type="ECO:0000313" key="4">
    <source>
        <dbReference type="EMBL" id="BDT98921.1"/>
    </source>
</evidence>
<proteinExistence type="inferred from homology"/>
<dbReference type="PANTHER" id="PTHR30487">
    <property type="entry name" value="TYPE 4 PREPILIN-LIKE PROTEINS LEADER PEPTIDE-PROCESSING ENZYME"/>
    <property type="match status" value="1"/>
</dbReference>
<reference evidence="4 5" key="1">
    <citation type="submission" date="2022-11" db="EMBL/GenBank/DDBJ databases">
        <title>Genome Sequencing of Nocardia sp. ON39_IFM12276 and assembly.</title>
        <authorList>
            <person name="Shimojima M."/>
            <person name="Toyokawa M."/>
            <person name="Uesaka K."/>
        </authorList>
    </citation>
    <scope>NUCLEOTIDE SEQUENCE [LARGE SCALE GENOMIC DNA]</scope>
    <source>
        <strain evidence="4 5">IFM 12276</strain>
    </source>
</reference>
<accession>A0ABN6U104</accession>
<feature type="domain" description="Prepilin type IV endopeptidase peptidase" evidence="3">
    <location>
        <begin position="8"/>
        <end position="93"/>
    </location>
</feature>
<feature type="transmembrane region" description="Helical" evidence="2">
    <location>
        <begin position="71"/>
        <end position="90"/>
    </location>
</feature>
<gene>
    <name evidence="4" type="ORF">IFM12276_19500</name>
</gene>
<dbReference type="EMBL" id="AP026978">
    <property type="protein sequence ID" value="BDT98921.1"/>
    <property type="molecule type" value="Genomic_DNA"/>
</dbReference>
<keyword evidence="2" id="KW-0472">Membrane</keyword>
<feature type="transmembrane region" description="Helical" evidence="2">
    <location>
        <begin position="44"/>
        <end position="64"/>
    </location>
</feature>
<protein>
    <submittedName>
        <fullName evidence="4">Prepilin peptidase</fullName>
    </submittedName>
</protein>
<keyword evidence="2" id="KW-0812">Transmembrane</keyword>
<dbReference type="Pfam" id="PF01478">
    <property type="entry name" value="Peptidase_A24"/>
    <property type="match status" value="1"/>
</dbReference>
<dbReference type="RefSeq" id="WP_281878993.1">
    <property type="nucleotide sequence ID" value="NZ_AP026978.1"/>
</dbReference>
<dbReference type="Gene3D" id="1.20.120.1220">
    <property type="match status" value="1"/>
</dbReference>
<dbReference type="InterPro" id="IPR050882">
    <property type="entry name" value="Prepilin_peptidase/N-MTase"/>
</dbReference>
<feature type="transmembrane region" description="Helical" evidence="2">
    <location>
        <begin position="129"/>
        <end position="150"/>
    </location>
</feature>
<feature type="transmembrane region" description="Helical" evidence="2">
    <location>
        <begin position="96"/>
        <end position="117"/>
    </location>
</feature>
<comment type="similarity">
    <text evidence="1">Belongs to the peptidase A24 family.</text>
</comment>
<name>A0ABN6U104_9NOCA</name>
<evidence type="ECO:0000313" key="5">
    <source>
        <dbReference type="Proteomes" id="UP001317870"/>
    </source>
</evidence>
<evidence type="ECO:0000256" key="1">
    <source>
        <dbReference type="ARBA" id="ARBA00005801"/>
    </source>
</evidence>
<dbReference type="InterPro" id="IPR000045">
    <property type="entry name" value="Prepilin_IV_endopep_pep"/>
</dbReference>
<dbReference type="Proteomes" id="UP001317870">
    <property type="component" value="Chromosome"/>
</dbReference>
<keyword evidence="5" id="KW-1185">Reference proteome</keyword>
<evidence type="ECO:0000259" key="3">
    <source>
        <dbReference type="Pfam" id="PF01478"/>
    </source>
</evidence>
<keyword evidence="2" id="KW-1133">Transmembrane helix</keyword>
<sequence length="157" mass="15482">MTPLACAVLAVWCVALTVFDLRERRLPNELTGSGALTVLGYGLYTGQFAAALLGAVLLSAPYLLVHLAAPAALGAGDVKLAAMLGGAAALGGARPWVWAALGAPALTVCVALSALACRGGFGSHAADPGAGAVTVPHGPAMCLATLLALFSSTLDST</sequence>
<evidence type="ECO:0000256" key="2">
    <source>
        <dbReference type="SAM" id="Phobius"/>
    </source>
</evidence>
<dbReference type="PANTHER" id="PTHR30487:SF0">
    <property type="entry name" value="PREPILIN LEADER PEPTIDASE_N-METHYLTRANSFERASE-RELATED"/>
    <property type="match status" value="1"/>
</dbReference>